<reference evidence="2 3" key="1">
    <citation type="submission" date="2017-10" db="EMBL/GenBank/DDBJ databases">
        <title>Whole genome of Pedobacter ginsengisoli T01R-27 isolated from tomato rhizosphere.</title>
        <authorList>
            <person name="Weon H.-Y."/>
            <person name="Lee S.A."/>
            <person name="Sang M.K."/>
            <person name="Song J."/>
        </authorList>
    </citation>
    <scope>NUCLEOTIDE SEQUENCE [LARGE SCALE GENOMIC DNA]</scope>
    <source>
        <strain evidence="2 3">T01R-27</strain>
    </source>
</reference>
<keyword evidence="3" id="KW-1185">Reference proteome</keyword>
<evidence type="ECO:0000313" key="2">
    <source>
        <dbReference type="EMBL" id="ATP55733.1"/>
    </source>
</evidence>
<evidence type="ECO:0000256" key="1">
    <source>
        <dbReference type="SAM" id="Phobius"/>
    </source>
</evidence>
<organism evidence="2 3">
    <name type="scientific">Pedobacter ginsengisoli</name>
    <dbReference type="NCBI Taxonomy" id="363852"/>
    <lineage>
        <taxon>Bacteria</taxon>
        <taxon>Pseudomonadati</taxon>
        <taxon>Bacteroidota</taxon>
        <taxon>Sphingobacteriia</taxon>
        <taxon>Sphingobacteriales</taxon>
        <taxon>Sphingobacteriaceae</taxon>
        <taxon>Pedobacter</taxon>
    </lineage>
</organism>
<evidence type="ECO:0000313" key="3">
    <source>
        <dbReference type="Proteomes" id="UP000223749"/>
    </source>
</evidence>
<name>A0A2D1U2B4_9SPHI</name>
<dbReference type="KEGG" id="pgs:CPT03_04255"/>
<feature type="transmembrane region" description="Helical" evidence="1">
    <location>
        <begin position="7"/>
        <end position="27"/>
    </location>
</feature>
<protein>
    <submittedName>
        <fullName evidence="2">Uncharacterized protein</fullName>
    </submittedName>
</protein>
<dbReference type="Proteomes" id="UP000223749">
    <property type="component" value="Chromosome"/>
</dbReference>
<accession>A0A2D1U2B4</accession>
<dbReference type="AlphaFoldDB" id="A0A2D1U2B4"/>
<feature type="transmembrane region" description="Helical" evidence="1">
    <location>
        <begin position="39"/>
        <end position="59"/>
    </location>
</feature>
<keyword evidence="1" id="KW-0812">Transmembrane</keyword>
<gene>
    <name evidence="2" type="ORF">CPT03_04255</name>
</gene>
<keyword evidence="1" id="KW-0472">Membrane</keyword>
<dbReference type="RefSeq" id="WP_099437678.1">
    <property type="nucleotide sequence ID" value="NZ_CP024091.1"/>
</dbReference>
<proteinExistence type="predicted"/>
<sequence>MKNKMGRFFGFVFGAVVFLLVFKIVFLKNISPSDELAPGVVVIASVLNGLIFGFIGSLIQNYFARKGS</sequence>
<dbReference type="OrthoDB" id="771952at2"/>
<keyword evidence="1" id="KW-1133">Transmembrane helix</keyword>
<dbReference type="EMBL" id="CP024091">
    <property type="protein sequence ID" value="ATP55733.1"/>
    <property type="molecule type" value="Genomic_DNA"/>
</dbReference>